<gene>
    <name evidence="1" type="ORF">S12H4_50193</name>
</gene>
<proteinExistence type="predicted"/>
<dbReference type="EMBL" id="BARW01031579">
    <property type="protein sequence ID" value="GAJ04164.1"/>
    <property type="molecule type" value="Genomic_DNA"/>
</dbReference>
<reference evidence="1" key="1">
    <citation type="journal article" date="2014" name="Front. Microbiol.">
        <title>High frequency of phylogenetically diverse reductive dehalogenase-homologous genes in deep subseafloor sedimentary metagenomes.</title>
        <authorList>
            <person name="Kawai M."/>
            <person name="Futagami T."/>
            <person name="Toyoda A."/>
            <person name="Takaki Y."/>
            <person name="Nishi S."/>
            <person name="Hori S."/>
            <person name="Arai W."/>
            <person name="Tsubouchi T."/>
            <person name="Morono Y."/>
            <person name="Uchiyama I."/>
            <person name="Ito T."/>
            <person name="Fujiyama A."/>
            <person name="Inagaki F."/>
            <person name="Takami H."/>
        </authorList>
    </citation>
    <scope>NUCLEOTIDE SEQUENCE</scope>
    <source>
        <strain evidence="1">Expedition CK06-06</strain>
    </source>
</reference>
<name>X1TFW5_9ZZZZ</name>
<protein>
    <submittedName>
        <fullName evidence="1">Uncharacterized protein</fullName>
    </submittedName>
</protein>
<sequence length="61" mass="6596">MDSVEEPASGSGTIMIVSFIAAMEGNNYPITFGVTELRDKDNKIIVHTTGSGCKVHIKKQK</sequence>
<accession>X1TFW5</accession>
<evidence type="ECO:0000313" key="1">
    <source>
        <dbReference type="EMBL" id="GAJ04164.1"/>
    </source>
</evidence>
<dbReference type="AlphaFoldDB" id="X1TFW5"/>
<organism evidence="1">
    <name type="scientific">marine sediment metagenome</name>
    <dbReference type="NCBI Taxonomy" id="412755"/>
    <lineage>
        <taxon>unclassified sequences</taxon>
        <taxon>metagenomes</taxon>
        <taxon>ecological metagenomes</taxon>
    </lineage>
</organism>
<comment type="caution">
    <text evidence="1">The sequence shown here is derived from an EMBL/GenBank/DDBJ whole genome shotgun (WGS) entry which is preliminary data.</text>
</comment>